<evidence type="ECO:0000256" key="3">
    <source>
        <dbReference type="ARBA" id="ARBA00022729"/>
    </source>
</evidence>
<organism evidence="14 15">
    <name type="scientific">Gadus morhua</name>
    <name type="common">Atlantic cod</name>
    <dbReference type="NCBI Taxonomy" id="8049"/>
    <lineage>
        <taxon>Eukaryota</taxon>
        <taxon>Metazoa</taxon>
        <taxon>Chordata</taxon>
        <taxon>Craniata</taxon>
        <taxon>Vertebrata</taxon>
        <taxon>Euteleostomi</taxon>
        <taxon>Actinopterygii</taxon>
        <taxon>Neopterygii</taxon>
        <taxon>Teleostei</taxon>
        <taxon>Neoteleostei</taxon>
        <taxon>Acanthomorphata</taxon>
        <taxon>Zeiogadaria</taxon>
        <taxon>Gadariae</taxon>
        <taxon>Gadiformes</taxon>
        <taxon>Gadoidei</taxon>
        <taxon>Gadidae</taxon>
        <taxon>Gadus</taxon>
    </lineage>
</organism>
<feature type="domain" description="EGF-like" evidence="12">
    <location>
        <begin position="103"/>
        <end position="140"/>
    </location>
</feature>
<keyword evidence="2 9" id="KW-0245">EGF-like domain</keyword>
<feature type="compositionally biased region" description="Acidic residues" evidence="11">
    <location>
        <begin position="447"/>
        <end position="458"/>
    </location>
</feature>
<keyword evidence="6" id="KW-0130">Cell adhesion</keyword>
<dbReference type="SMART" id="SM00181">
    <property type="entry name" value="EGF"/>
    <property type="match status" value="4"/>
</dbReference>
<dbReference type="InterPro" id="IPR018097">
    <property type="entry name" value="EGF_Ca-bd_CS"/>
</dbReference>
<dbReference type="InterPro" id="IPR001881">
    <property type="entry name" value="EGF-like_Ca-bd_dom"/>
</dbReference>
<dbReference type="CDD" id="cd00054">
    <property type="entry name" value="EGF_CA"/>
    <property type="match status" value="2"/>
</dbReference>
<dbReference type="Ensembl" id="ENSGMOT00000073593.1">
    <property type="protein sequence ID" value="ENSGMOP00000058009.1"/>
    <property type="gene ID" value="ENSGMOG00000015198.2"/>
</dbReference>
<dbReference type="InterPro" id="IPR000742">
    <property type="entry name" value="EGF"/>
</dbReference>
<reference evidence="14" key="2">
    <citation type="submission" date="2025-09" db="UniProtKB">
        <authorList>
            <consortium name="Ensembl"/>
        </authorList>
    </citation>
    <scope>IDENTIFICATION</scope>
</reference>
<dbReference type="SUPFAM" id="SSF57196">
    <property type="entry name" value="EGF/Laminin"/>
    <property type="match status" value="1"/>
</dbReference>
<dbReference type="InterPro" id="IPR008859">
    <property type="entry name" value="Thrombospondin_C"/>
</dbReference>
<keyword evidence="8" id="KW-0325">Glycoprotein</keyword>
<sequence length="747" mass="81345">LPPLAGSEAGREGLPPRLRLEVYTESRLEVYNVFTLREDLPLRDPPFTHAVALPPPGMGGHQPRPSCVPNPCHPGVQCMETPQGVKCGPCPDGMVGNGTHCTDVDECTVVPCHMGVRCVNTAPGFRCGACPAGYTGPQVQGAGLAYATANKQVCRDIDECENPTSSGCVENSVCMNTPGSYRCGPCIRDYIGDQKRGCRPERACGNGQPNPCHASAECIVLRDGKIECQCGVGWAGNGYLCGPDTDIDSFPDNRLDCPEKNCAKDNCLTVPNSGQEDADRDGMGDACDEDADGDGILNTQDNCVLVPNVDQRNVDEDDFGDACDNCRAVKNNDQKDTDVDKFGDECDEDIDGDGILNHRDNCKRVPNADQIDRDGDKVGDACDSCPYVPNPDQVLTPPHIITSLTLDLPGGGGGGFPSDGDGHQDSRDNCPAVINSSQLDTDKDGQGDECDDDDDADGVPDLLPPGPDNCRLIPNPLQEDLDGNGVGDVCETDFDNDTIVDTIDVCPENAEVTQTDFREYQTVVLDPEGDAQIDPNWVVLNQGREIVQTMNSDPGLAVGYTAFSGVDFEGTFHVNTVTDDDYAGFIFGYQDSSSFYVVMWKQVEQIYWQANPFRAVAEPGIQLKAVKSTTGPGENLRNSLWHTGDTSDQVKLLWKDARNVGWKDKTSYRWFLQHRPADGYIRVRFFEGTQMVADTGIIIDTTMRGGRLGVFCFSQENIIWANLRYRCNDTLPEDFESYRGQQVRLFS</sequence>
<dbReference type="Pfam" id="PF02412">
    <property type="entry name" value="TSP_3"/>
    <property type="match status" value="6"/>
</dbReference>
<keyword evidence="15" id="KW-1185">Reference proteome</keyword>
<accession>A0A8C5C7W5</accession>
<evidence type="ECO:0000259" key="12">
    <source>
        <dbReference type="PROSITE" id="PS50026"/>
    </source>
</evidence>
<feature type="region of interest" description="Disordered" evidence="11">
    <location>
        <begin position="405"/>
        <end position="484"/>
    </location>
</feature>
<dbReference type="SUPFAM" id="SSF49899">
    <property type="entry name" value="Concanavalin A-like lectins/glucanases"/>
    <property type="match status" value="1"/>
</dbReference>
<evidence type="ECO:0000256" key="10">
    <source>
        <dbReference type="PROSITE-ProRule" id="PRU00634"/>
    </source>
</evidence>
<evidence type="ECO:0000259" key="13">
    <source>
        <dbReference type="PROSITE" id="PS51236"/>
    </source>
</evidence>
<feature type="domain" description="TSP C-terminal" evidence="13">
    <location>
        <begin position="518"/>
        <end position="732"/>
    </location>
</feature>
<protein>
    <submittedName>
        <fullName evidence="14">Si:ch211-43f4.1</fullName>
    </submittedName>
</protein>
<dbReference type="GeneTree" id="ENSGT00940000166148"/>
<dbReference type="AlphaFoldDB" id="A0A8C5C7W5"/>
<dbReference type="PROSITE" id="PS01187">
    <property type="entry name" value="EGF_CA"/>
    <property type="match status" value="1"/>
</dbReference>
<dbReference type="InterPro" id="IPR028974">
    <property type="entry name" value="TSP_type-3_rpt"/>
</dbReference>
<dbReference type="GO" id="GO:0007155">
    <property type="term" value="P:cell adhesion"/>
    <property type="evidence" value="ECO:0007669"/>
    <property type="project" value="UniProtKB-KW"/>
</dbReference>
<feature type="repeat" description="TSP type-3" evidence="10">
    <location>
        <begin position="479"/>
        <end position="514"/>
    </location>
</feature>
<keyword evidence="4" id="KW-0677">Repeat</keyword>
<evidence type="ECO:0000256" key="4">
    <source>
        <dbReference type="ARBA" id="ARBA00022737"/>
    </source>
</evidence>
<evidence type="ECO:0000256" key="6">
    <source>
        <dbReference type="ARBA" id="ARBA00022889"/>
    </source>
</evidence>
<keyword evidence="7" id="KW-1015">Disulfide bond</keyword>
<feature type="domain" description="EGF-like" evidence="12">
    <location>
        <begin position="200"/>
        <end position="242"/>
    </location>
</feature>
<evidence type="ECO:0000256" key="1">
    <source>
        <dbReference type="ARBA" id="ARBA00009456"/>
    </source>
</evidence>
<dbReference type="GO" id="GO:0005576">
    <property type="term" value="C:extracellular region"/>
    <property type="evidence" value="ECO:0007669"/>
    <property type="project" value="InterPro"/>
</dbReference>
<evidence type="ECO:0000256" key="2">
    <source>
        <dbReference type="ARBA" id="ARBA00022536"/>
    </source>
</evidence>
<evidence type="ECO:0000256" key="9">
    <source>
        <dbReference type="PROSITE-ProRule" id="PRU00076"/>
    </source>
</evidence>
<dbReference type="Pfam" id="PF07645">
    <property type="entry name" value="EGF_CA"/>
    <property type="match status" value="2"/>
</dbReference>
<evidence type="ECO:0000256" key="11">
    <source>
        <dbReference type="SAM" id="MobiDB-lite"/>
    </source>
</evidence>
<dbReference type="Gene3D" id="2.10.25.10">
    <property type="entry name" value="Laminin"/>
    <property type="match status" value="4"/>
</dbReference>
<evidence type="ECO:0000256" key="8">
    <source>
        <dbReference type="ARBA" id="ARBA00023180"/>
    </source>
</evidence>
<keyword evidence="3" id="KW-0732">Signal</keyword>
<evidence type="ECO:0000256" key="5">
    <source>
        <dbReference type="ARBA" id="ARBA00022837"/>
    </source>
</evidence>
<dbReference type="InterPro" id="IPR049883">
    <property type="entry name" value="NOTCH1_EGF-like"/>
</dbReference>
<dbReference type="SUPFAM" id="SSF103647">
    <property type="entry name" value="TSP type-3 repeat"/>
    <property type="match status" value="3"/>
</dbReference>
<comment type="similarity">
    <text evidence="1">Belongs to the thrombospondin family.</text>
</comment>
<dbReference type="GO" id="GO:0005509">
    <property type="term" value="F:calcium ion binding"/>
    <property type="evidence" value="ECO:0007669"/>
    <property type="project" value="UniProtKB-UniRule"/>
</dbReference>
<dbReference type="Gene3D" id="2.60.120.200">
    <property type="match status" value="1"/>
</dbReference>
<dbReference type="PANTHER" id="PTHR10199:SF88">
    <property type="entry name" value="CARTILAGE OLIGOMERIC MATRIX PROTEIN"/>
    <property type="match status" value="1"/>
</dbReference>
<evidence type="ECO:0000313" key="14">
    <source>
        <dbReference type="Ensembl" id="ENSGMOP00000058009.1"/>
    </source>
</evidence>
<dbReference type="PROSITE" id="PS01186">
    <property type="entry name" value="EGF_2"/>
    <property type="match status" value="1"/>
</dbReference>
<gene>
    <name evidence="14" type="primary">comp</name>
</gene>
<dbReference type="Proteomes" id="UP000694546">
    <property type="component" value="Chromosome 12"/>
</dbReference>
<feature type="repeat" description="TSP type-3" evidence="10">
    <location>
        <begin position="276"/>
        <end position="311"/>
    </location>
</feature>
<evidence type="ECO:0000313" key="15">
    <source>
        <dbReference type="Proteomes" id="UP000694546"/>
    </source>
</evidence>
<dbReference type="PROSITE" id="PS50026">
    <property type="entry name" value="EGF_3"/>
    <property type="match status" value="2"/>
</dbReference>
<dbReference type="Gene3D" id="4.10.1080.10">
    <property type="entry name" value="TSP type-3 repeat"/>
    <property type="match status" value="2"/>
</dbReference>
<dbReference type="Pfam" id="PF05735">
    <property type="entry name" value="TSP_C"/>
    <property type="match status" value="1"/>
</dbReference>
<proteinExistence type="inferred from homology"/>
<dbReference type="PROSITE" id="PS51234">
    <property type="entry name" value="TSP3"/>
    <property type="match status" value="3"/>
</dbReference>
<reference evidence="14" key="1">
    <citation type="submission" date="2025-08" db="UniProtKB">
        <authorList>
            <consortium name="Ensembl"/>
        </authorList>
    </citation>
    <scope>IDENTIFICATION</scope>
</reference>
<comment type="caution">
    <text evidence="9">Lacks conserved residue(s) required for the propagation of feature annotation.</text>
</comment>
<name>A0A8C5C7W5_GADMO</name>
<dbReference type="SMART" id="SM00179">
    <property type="entry name" value="EGF_CA"/>
    <property type="match status" value="2"/>
</dbReference>
<dbReference type="InterPro" id="IPR017897">
    <property type="entry name" value="Thrombospondin_3_rpt"/>
</dbReference>
<evidence type="ECO:0000256" key="7">
    <source>
        <dbReference type="ARBA" id="ARBA00023157"/>
    </source>
</evidence>
<dbReference type="InterPro" id="IPR003367">
    <property type="entry name" value="Thrombospondin_3-like_rpt"/>
</dbReference>
<dbReference type="InterPro" id="IPR013320">
    <property type="entry name" value="ConA-like_dom_sf"/>
</dbReference>
<dbReference type="PROSITE" id="PS51236">
    <property type="entry name" value="TSP_CTER"/>
    <property type="match status" value="1"/>
</dbReference>
<keyword evidence="5 10" id="KW-0106">Calcium</keyword>
<dbReference type="PANTHER" id="PTHR10199">
    <property type="entry name" value="THROMBOSPONDIN"/>
    <property type="match status" value="1"/>
</dbReference>
<feature type="repeat" description="TSP type-3" evidence="10">
    <location>
        <begin position="335"/>
        <end position="370"/>
    </location>
</feature>